<dbReference type="InterPro" id="IPR037214">
    <property type="entry name" value="TROVE_dom_sf"/>
</dbReference>
<protein>
    <submittedName>
        <fullName evidence="8">VWA domain-containing protein</fullName>
    </submittedName>
</protein>
<evidence type="ECO:0000256" key="6">
    <source>
        <dbReference type="ARBA" id="ARBA00023274"/>
    </source>
</evidence>
<keyword evidence="6" id="KW-0687">Ribonucleoprotein</keyword>
<sequence>MVRLNTFLRAFTHEGAPSRQLAPVQALQRTLMSCLLWEDQFYEDGVAIADRIKALVPLVAPREVAQLAVRAREEMKLRHAPLLVAREMARLPSHRALVAETLARIIQRPDEMTELLAIYWADSLGPQQQRKRQPVSAQVKKGLAKAFGKFDAYQLAKYDREGPVRLRDVLFLVHARPKDAAQEAVWKQLVDGELPSPDTWEVALSAGADKRASFERLLDEKRLGALALLRNLRLMQQAGVPRATIADAIAAMRTDRVLPYRFITAARHAPDFEPELEAAMLRSIKGHARLPGRTRLLIDVSGSMFAALSAKSEMTRADAACGLAVLAREVCDEVEIFTFSDAVVKVPPRRGFALRDAILGSQPHSGTYLGRAVQEVDRKGDRLIVFTDEQSHDPVPSPRARGTMVNVASYQHGVGYGPWTRVDGFSEAVIAWIAAQEETLRGATLH</sequence>
<comment type="subcellular location">
    <subcellularLocation>
        <location evidence="1">Cytoplasm</location>
    </subcellularLocation>
</comment>
<accession>A0ABS5GE38</accession>
<evidence type="ECO:0000256" key="2">
    <source>
        <dbReference type="ARBA" id="ARBA00007814"/>
    </source>
</evidence>
<dbReference type="PANTHER" id="PTHR14202:SF0">
    <property type="entry name" value="RNA-BINDING PROTEIN RO60"/>
    <property type="match status" value="1"/>
</dbReference>
<dbReference type="PROSITE" id="PS50988">
    <property type="entry name" value="TROVE"/>
    <property type="match status" value="1"/>
</dbReference>
<evidence type="ECO:0000313" key="9">
    <source>
        <dbReference type="Proteomes" id="UP001314635"/>
    </source>
</evidence>
<dbReference type="EMBL" id="JAFCLK010000031">
    <property type="protein sequence ID" value="MBR1139590.1"/>
    <property type="molecule type" value="Genomic_DNA"/>
</dbReference>
<keyword evidence="3" id="KW-0963">Cytoplasm</keyword>
<dbReference type="SUPFAM" id="SSF140864">
    <property type="entry name" value="TROVE domain-like"/>
    <property type="match status" value="1"/>
</dbReference>
<dbReference type="InterPro" id="IPR040322">
    <property type="entry name" value="TROVE2"/>
</dbReference>
<organism evidence="8 9">
    <name type="scientific">Bradyrhizobium denitrificans</name>
    <dbReference type="NCBI Taxonomy" id="2734912"/>
    <lineage>
        <taxon>Bacteria</taxon>
        <taxon>Pseudomonadati</taxon>
        <taxon>Pseudomonadota</taxon>
        <taxon>Alphaproteobacteria</taxon>
        <taxon>Hyphomicrobiales</taxon>
        <taxon>Nitrobacteraceae</taxon>
        <taxon>Bradyrhizobium</taxon>
    </lineage>
</organism>
<evidence type="ECO:0000256" key="1">
    <source>
        <dbReference type="ARBA" id="ARBA00004496"/>
    </source>
</evidence>
<name>A0ABS5GE38_9BRAD</name>
<evidence type="ECO:0000256" key="4">
    <source>
        <dbReference type="ARBA" id="ARBA00022723"/>
    </source>
</evidence>
<evidence type="ECO:0000256" key="3">
    <source>
        <dbReference type="ARBA" id="ARBA00022490"/>
    </source>
</evidence>
<comment type="similarity">
    <text evidence="2">Belongs to the Ro 60 kDa family.</text>
</comment>
<reference evidence="9" key="1">
    <citation type="journal article" date="2021" name="ISME J.">
        <title>Evolutionary origin and ecological implication of a unique nif island in free-living Bradyrhizobium lineages.</title>
        <authorList>
            <person name="Tao J."/>
        </authorList>
    </citation>
    <scope>NUCLEOTIDE SEQUENCE [LARGE SCALE GENOMIC DNA]</scope>
    <source>
        <strain evidence="9">SZCCT0094</strain>
    </source>
</reference>
<evidence type="ECO:0000256" key="5">
    <source>
        <dbReference type="ARBA" id="ARBA00022884"/>
    </source>
</evidence>
<dbReference type="Gene3D" id="3.40.50.410">
    <property type="entry name" value="von Willebrand factor, type A domain"/>
    <property type="match status" value="1"/>
</dbReference>
<proteinExistence type="inferred from homology"/>
<gene>
    <name evidence="8" type="ORF">JQ619_27925</name>
</gene>
<dbReference type="CDD" id="cd00198">
    <property type="entry name" value="vWFA"/>
    <property type="match status" value="1"/>
</dbReference>
<feature type="domain" description="TROVE" evidence="7">
    <location>
        <begin position="10"/>
        <end position="316"/>
    </location>
</feature>
<keyword evidence="4" id="KW-0479">Metal-binding</keyword>
<comment type="caution">
    <text evidence="8">The sequence shown here is derived from an EMBL/GenBank/DDBJ whole genome shotgun (WGS) entry which is preliminary data.</text>
</comment>
<evidence type="ECO:0000259" key="7">
    <source>
        <dbReference type="PROSITE" id="PS50988"/>
    </source>
</evidence>
<keyword evidence="5" id="KW-0694">RNA-binding</keyword>
<dbReference type="RefSeq" id="WP_172236765.1">
    <property type="nucleotide sequence ID" value="NZ_JABFDP010000011.1"/>
</dbReference>
<evidence type="ECO:0000313" key="8">
    <source>
        <dbReference type="EMBL" id="MBR1139590.1"/>
    </source>
</evidence>
<dbReference type="PANTHER" id="PTHR14202">
    <property type="entry name" value="60 KDA RIBONUCLEOPROTEIN SSA/RO"/>
    <property type="match status" value="1"/>
</dbReference>
<dbReference type="InterPro" id="IPR036465">
    <property type="entry name" value="vWFA_dom_sf"/>
</dbReference>
<dbReference type="Proteomes" id="UP001314635">
    <property type="component" value="Unassembled WGS sequence"/>
</dbReference>
<dbReference type="SUPFAM" id="SSF53300">
    <property type="entry name" value="vWA-like"/>
    <property type="match status" value="1"/>
</dbReference>
<dbReference type="Pfam" id="PF05731">
    <property type="entry name" value="TROVE"/>
    <property type="match status" value="2"/>
</dbReference>
<keyword evidence="9" id="KW-1185">Reference proteome</keyword>
<dbReference type="InterPro" id="IPR008858">
    <property type="entry name" value="TROVE_dom"/>
</dbReference>